<evidence type="ECO:0000256" key="1">
    <source>
        <dbReference type="ARBA" id="ARBA00005612"/>
    </source>
</evidence>
<dbReference type="PANTHER" id="PTHR13707:SF60">
    <property type="entry name" value="ACETATE COA-TRANSFERASE SUBUNIT ALPHA"/>
    <property type="match status" value="1"/>
</dbReference>
<dbReference type="AlphaFoldDB" id="A0A411WFV4"/>
<sequence>MKSKVMSKDDITRHFRDGMSVMFGGFMGSGTPPTIMKMLFESGVKDLTLIGNDTAIPGIGVAPLIEAGRVKKVIASHIGLNPETGRQMMAGEMEVELVPQGTLVERIRAGGSGLGGFLTPTGVGTVVEQGKQRMTIDGRDYLLEMPLKADLAVIHAKRGDTAGNLYYRRSARNFNPIIALAAEQVFAEVEELVNVGDLDPDMVMTPGMLVSGLIKGDES</sequence>
<dbReference type="EC" id="2.8.3.9" evidence="3"/>
<evidence type="ECO:0000313" key="4">
    <source>
        <dbReference type="Proteomes" id="UP000293154"/>
    </source>
</evidence>
<protein>
    <submittedName>
        <fullName evidence="3">Acetate CoA-transferase subunit alpha</fullName>
        <ecNumber evidence="3">2.8.3.9</ecNumber>
    </submittedName>
</protein>
<dbReference type="SMART" id="SM00882">
    <property type="entry name" value="CoA_trans"/>
    <property type="match status" value="1"/>
</dbReference>
<evidence type="ECO:0000256" key="2">
    <source>
        <dbReference type="ARBA" id="ARBA00022679"/>
    </source>
</evidence>
<dbReference type="NCBIfam" id="TIGR02429">
    <property type="entry name" value="pcaI_scoA_fam"/>
    <property type="match status" value="1"/>
</dbReference>
<dbReference type="PANTHER" id="PTHR13707">
    <property type="entry name" value="KETOACID-COENZYME A TRANSFERASE"/>
    <property type="match status" value="1"/>
</dbReference>
<dbReference type="KEGG" id="prag:EKN56_01465"/>
<gene>
    <name evidence="3" type="primary">atoD</name>
    <name evidence="3" type="ORF">EKN56_01465</name>
</gene>
<proteinExistence type="inferred from homology"/>
<dbReference type="Proteomes" id="UP000293154">
    <property type="component" value="Chromosome"/>
</dbReference>
<organism evidence="3 4">
    <name type="scientific">Limnobaculum zhutongyuii</name>
    <dbReference type="NCBI Taxonomy" id="2498113"/>
    <lineage>
        <taxon>Bacteria</taxon>
        <taxon>Pseudomonadati</taxon>
        <taxon>Pseudomonadota</taxon>
        <taxon>Gammaproteobacteria</taxon>
        <taxon>Enterobacterales</taxon>
        <taxon>Budviciaceae</taxon>
        <taxon>Limnobaculum</taxon>
    </lineage>
</organism>
<dbReference type="InterPro" id="IPR004163">
    <property type="entry name" value="CoA_transf_BS"/>
</dbReference>
<dbReference type="InterPro" id="IPR037171">
    <property type="entry name" value="NagB/RpiA_transferase-like"/>
</dbReference>
<dbReference type="RefSeq" id="WP_130590188.1">
    <property type="nucleotide sequence ID" value="NZ_CP034752.1"/>
</dbReference>
<dbReference type="EMBL" id="CP034752">
    <property type="protein sequence ID" value="QBH95191.1"/>
    <property type="molecule type" value="Genomic_DNA"/>
</dbReference>
<evidence type="ECO:0000313" key="3">
    <source>
        <dbReference type="EMBL" id="QBH95191.1"/>
    </source>
</evidence>
<dbReference type="InterPro" id="IPR012792">
    <property type="entry name" value="3-oxoacid_CoA-transf_A"/>
</dbReference>
<dbReference type="NCBIfam" id="NF007394">
    <property type="entry name" value="PRK09920.1"/>
    <property type="match status" value="1"/>
</dbReference>
<dbReference type="Gene3D" id="3.40.1080.10">
    <property type="entry name" value="Glutaconate Coenzyme A-transferase"/>
    <property type="match status" value="1"/>
</dbReference>
<dbReference type="Pfam" id="PF01144">
    <property type="entry name" value="CoA_trans"/>
    <property type="match status" value="1"/>
</dbReference>
<accession>A0A411WFV4</accession>
<dbReference type="PROSITE" id="PS01273">
    <property type="entry name" value="COA_TRANSF_1"/>
    <property type="match status" value="1"/>
</dbReference>
<keyword evidence="4" id="KW-1185">Reference proteome</keyword>
<dbReference type="OrthoDB" id="9777193at2"/>
<dbReference type="SUPFAM" id="SSF100950">
    <property type="entry name" value="NagB/RpiA/CoA transferase-like"/>
    <property type="match status" value="1"/>
</dbReference>
<comment type="similarity">
    <text evidence="1">Belongs to the 3-oxoacid CoA-transferase subunit A family.</text>
</comment>
<name>A0A411WFV4_9GAMM</name>
<keyword evidence="2 3" id="KW-0808">Transferase</keyword>
<dbReference type="GO" id="GO:0047371">
    <property type="term" value="F:butyrate-acetoacetate CoA-transferase activity"/>
    <property type="evidence" value="ECO:0007669"/>
    <property type="project" value="UniProtKB-EC"/>
</dbReference>
<reference evidence="3 4" key="1">
    <citation type="submission" date="2019-03" db="EMBL/GenBank/DDBJ databases">
        <title>Pragia sp. nov. isolated from the gut tract of Carduelis flavirostris.</title>
        <authorList>
            <person name="Ge Y."/>
        </authorList>
    </citation>
    <scope>NUCLEOTIDE SEQUENCE [LARGE SCALE GENOMIC DNA]</scope>
    <source>
        <strain evidence="3 4">CF-458</strain>
    </source>
</reference>
<dbReference type="InterPro" id="IPR004165">
    <property type="entry name" value="CoA_trans_fam_I"/>
</dbReference>